<comment type="caution">
    <text evidence="2">The sequence shown here is derived from an EMBL/GenBank/DDBJ whole genome shotgun (WGS) entry which is preliminary data.</text>
</comment>
<evidence type="ECO:0000313" key="2">
    <source>
        <dbReference type="EMBL" id="MDJ1485533.1"/>
    </source>
</evidence>
<sequence length="77" mass="9049">MDRTEYKQRGQWVQILMMGVAYKGMSIALLWHTANRKGNCSQLASRDLLSNFQKWIQLDKGQNIYLTADWEFIGMHI</sequence>
<proteinExistence type="predicted"/>
<gene>
    <name evidence="2" type="ORF">QNI16_33895</name>
</gene>
<evidence type="ECO:0000313" key="3">
    <source>
        <dbReference type="Proteomes" id="UP001241110"/>
    </source>
</evidence>
<name>A0AAE3QY02_9BACT</name>
<dbReference type="Proteomes" id="UP001241110">
    <property type="component" value="Unassembled WGS sequence"/>
</dbReference>
<dbReference type="AlphaFoldDB" id="A0AAE3QY02"/>
<evidence type="ECO:0000256" key="1">
    <source>
        <dbReference type="SAM" id="Phobius"/>
    </source>
</evidence>
<keyword evidence="1" id="KW-0472">Membrane</keyword>
<keyword evidence="1" id="KW-1133">Transmembrane helix</keyword>
<accession>A0AAE3QY02</accession>
<organism evidence="2 3">
    <name type="scientific">Xanthocytophaga flava</name>
    <dbReference type="NCBI Taxonomy" id="3048013"/>
    <lineage>
        <taxon>Bacteria</taxon>
        <taxon>Pseudomonadati</taxon>
        <taxon>Bacteroidota</taxon>
        <taxon>Cytophagia</taxon>
        <taxon>Cytophagales</taxon>
        <taxon>Rhodocytophagaceae</taxon>
        <taxon>Xanthocytophaga</taxon>
    </lineage>
</organism>
<reference evidence="2" key="1">
    <citation type="submission" date="2023-05" db="EMBL/GenBank/DDBJ databases">
        <authorList>
            <person name="Zhang X."/>
        </authorList>
    </citation>
    <scope>NUCLEOTIDE SEQUENCE</scope>
    <source>
        <strain evidence="2">YF14B1</strain>
    </source>
</reference>
<keyword evidence="1" id="KW-0812">Transmembrane</keyword>
<feature type="transmembrane region" description="Helical" evidence="1">
    <location>
        <begin position="12"/>
        <end position="31"/>
    </location>
</feature>
<protein>
    <submittedName>
        <fullName evidence="2">Uncharacterized protein</fullName>
    </submittedName>
</protein>
<dbReference type="EMBL" id="JASJOS010000021">
    <property type="protein sequence ID" value="MDJ1485533.1"/>
    <property type="molecule type" value="Genomic_DNA"/>
</dbReference>
<dbReference type="RefSeq" id="WP_313988223.1">
    <property type="nucleotide sequence ID" value="NZ_JASJOS010000021.1"/>
</dbReference>